<reference evidence="3" key="1">
    <citation type="journal article" date="2005" name="Nature">
        <title>The map-based sequence of the rice genome.</title>
        <authorList>
            <consortium name="International rice genome sequencing project (IRGSP)"/>
            <person name="Matsumoto T."/>
            <person name="Wu J."/>
            <person name="Kanamori H."/>
            <person name="Katayose Y."/>
            <person name="Fujisawa M."/>
            <person name="Namiki N."/>
            <person name="Mizuno H."/>
            <person name="Yamamoto K."/>
            <person name="Antonio B.A."/>
            <person name="Baba T."/>
            <person name="Sakata K."/>
            <person name="Nagamura Y."/>
            <person name="Aoki H."/>
            <person name="Arikawa K."/>
            <person name="Arita K."/>
            <person name="Bito T."/>
            <person name="Chiden Y."/>
            <person name="Fujitsuka N."/>
            <person name="Fukunaka R."/>
            <person name="Hamada M."/>
            <person name="Harada C."/>
            <person name="Hayashi A."/>
            <person name="Hijishita S."/>
            <person name="Honda M."/>
            <person name="Hosokawa S."/>
            <person name="Ichikawa Y."/>
            <person name="Idonuma A."/>
            <person name="Iijima M."/>
            <person name="Ikeda M."/>
            <person name="Ikeno M."/>
            <person name="Ito K."/>
            <person name="Ito S."/>
            <person name="Ito T."/>
            <person name="Ito Y."/>
            <person name="Ito Y."/>
            <person name="Iwabuchi A."/>
            <person name="Kamiya K."/>
            <person name="Karasawa W."/>
            <person name="Kurita K."/>
            <person name="Katagiri S."/>
            <person name="Kikuta A."/>
            <person name="Kobayashi H."/>
            <person name="Kobayashi N."/>
            <person name="Machita K."/>
            <person name="Maehara T."/>
            <person name="Masukawa M."/>
            <person name="Mizubayashi T."/>
            <person name="Mukai Y."/>
            <person name="Nagasaki H."/>
            <person name="Nagata Y."/>
            <person name="Naito S."/>
            <person name="Nakashima M."/>
            <person name="Nakama Y."/>
            <person name="Nakamichi Y."/>
            <person name="Nakamura M."/>
            <person name="Meguro A."/>
            <person name="Negishi M."/>
            <person name="Ohta I."/>
            <person name="Ohta T."/>
            <person name="Okamoto M."/>
            <person name="Ono N."/>
            <person name="Saji S."/>
            <person name="Sakaguchi M."/>
            <person name="Sakai K."/>
            <person name="Shibata M."/>
            <person name="Shimokawa T."/>
            <person name="Song J."/>
            <person name="Takazaki Y."/>
            <person name="Terasawa K."/>
            <person name="Tsugane M."/>
            <person name="Tsuji K."/>
            <person name="Ueda S."/>
            <person name="Waki K."/>
            <person name="Yamagata H."/>
            <person name="Yamamoto M."/>
            <person name="Yamamoto S."/>
            <person name="Yamane H."/>
            <person name="Yoshiki S."/>
            <person name="Yoshihara R."/>
            <person name="Yukawa K."/>
            <person name="Zhong H."/>
            <person name="Yano M."/>
            <person name="Yuan Q."/>
            <person name="Ouyang S."/>
            <person name="Liu J."/>
            <person name="Jones K.M."/>
            <person name="Gansberger K."/>
            <person name="Moffat K."/>
            <person name="Hill J."/>
            <person name="Bera J."/>
            <person name="Fadrosh D."/>
            <person name="Jin S."/>
            <person name="Johri S."/>
            <person name="Kim M."/>
            <person name="Overton L."/>
            <person name="Reardon M."/>
            <person name="Tsitrin T."/>
            <person name="Vuong H."/>
            <person name="Weaver B."/>
            <person name="Ciecko A."/>
            <person name="Tallon L."/>
            <person name="Jackson J."/>
            <person name="Pai G."/>
            <person name="Aken S.V."/>
            <person name="Utterback T."/>
            <person name="Reidmuller S."/>
            <person name="Feldblyum T."/>
            <person name="Hsiao J."/>
            <person name="Zismann V."/>
            <person name="Iobst S."/>
            <person name="de Vazeille A.R."/>
            <person name="Buell C.R."/>
            <person name="Ying K."/>
            <person name="Li Y."/>
            <person name="Lu T."/>
            <person name="Huang Y."/>
            <person name="Zhao Q."/>
            <person name="Feng Q."/>
            <person name="Zhang L."/>
            <person name="Zhu J."/>
            <person name="Weng Q."/>
            <person name="Mu J."/>
            <person name="Lu Y."/>
            <person name="Fan D."/>
            <person name="Liu Y."/>
            <person name="Guan J."/>
            <person name="Zhang Y."/>
            <person name="Yu S."/>
            <person name="Liu X."/>
            <person name="Zhang Y."/>
            <person name="Hong G."/>
            <person name="Han B."/>
            <person name="Choisne N."/>
            <person name="Demange N."/>
            <person name="Orjeda G."/>
            <person name="Samain S."/>
            <person name="Cattolico L."/>
            <person name="Pelletier E."/>
            <person name="Couloux A."/>
            <person name="Segurens B."/>
            <person name="Wincker P."/>
            <person name="D'Hont A."/>
            <person name="Scarpelli C."/>
            <person name="Weissenbach J."/>
            <person name="Salanoubat M."/>
            <person name="Quetier F."/>
            <person name="Yu Y."/>
            <person name="Kim H.R."/>
            <person name="Rambo T."/>
            <person name="Currie J."/>
            <person name="Collura K."/>
            <person name="Luo M."/>
            <person name="Yang T."/>
            <person name="Ammiraju J.S.S."/>
            <person name="Engler F."/>
            <person name="Soderlund C."/>
            <person name="Wing R.A."/>
            <person name="Palmer L.E."/>
            <person name="de la Bastide M."/>
            <person name="Spiegel L."/>
            <person name="Nascimento L."/>
            <person name="Zutavern T."/>
            <person name="O'Shaughnessy A."/>
            <person name="Dike S."/>
            <person name="Dedhia N."/>
            <person name="Preston R."/>
            <person name="Balija V."/>
            <person name="McCombie W.R."/>
            <person name="Chow T."/>
            <person name="Chen H."/>
            <person name="Chung M."/>
            <person name="Chen C."/>
            <person name="Shaw J."/>
            <person name="Wu H."/>
            <person name="Hsiao K."/>
            <person name="Chao Y."/>
            <person name="Chu M."/>
            <person name="Cheng C."/>
            <person name="Hour A."/>
            <person name="Lee P."/>
            <person name="Lin S."/>
            <person name="Lin Y."/>
            <person name="Liou J."/>
            <person name="Liu S."/>
            <person name="Hsing Y."/>
            <person name="Raghuvanshi S."/>
            <person name="Mohanty A."/>
            <person name="Bharti A.K."/>
            <person name="Gaur A."/>
            <person name="Gupta V."/>
            <person name="Kumar D."/>
            <person name="Ravi V."/>
            <person name="Vij S."/>
            <person name="Kapur A."/>
            <person name="Khurana P."/>
            <person name="Khurana P."/>
            <person name="Khurana J.P."/>
            <person name="Tyagi A.K."/>
            <person name="Gaikwad K."/>
            <person name="Singh A."/>
            <person name="Dalal V."/>
            <person name="Srivastava S."/>
            <person name="Dixit A."/>
            <person name="Pal A.K."/>
            <person name="Ghazi I.A."/>
            <person name="Yadav M."/>
            <person name="Pandit A."/>
            <person name="Bhargava A."/>
            <person name="Sureshbabu K."/>
            <person name="Batra K."/>
            <person name="Sharma T.R."/>
            <person name="Mohapatra T."/>
            <person name="Singh N.K."/>
            <person name="Messing J."/>
            <person name="Nelson A.B."/>
            <person name="Fuks G."/>
            <person name="Kavchok S."/>
            <person name="Keizer G."/>
            <person name="Linton E."/>
            <person name="Llaca V."/>
            <person name="Song R."/>
            <person name="Tanyolac B."/>
            <person name="Young S."/>
            <person name="Ho-Il K."/>
            <person name="Hahn J.H."/>
            <person name="Sangsakoo G."/>
            <person name="Vanavichit A."/>
            <person name="de Mattos Luiz.A.T."/>
            <person name="Zimmer P.D."/>
            <person name="Malone G."/>
            <person name="Dellagostin O."/>
            <person name="de Oliveira A.C."/>
            <person name="Bevan M."/>
            <person name="Bancroft I."/>
            <person name="Minx P."/>
            <person name="Cordum H."/>
            <person name="Wilson R."/>
            <person name="Cheng Z."/>
            <person name="Jin W."/>
            <person name="Jiang J."/>
            <person name="Leong S.A."/>
            <person name="Iwama H."/>
            <person name="Gojobori T."/>
            <person name="Itoh T."/>
            <person name="Niimura Y."/>
            <person name="Fujii Y."/>
            <person name="Habara T."/>
            <person name="Sakai H."/>
            <person name="Sato Y."/>
            <person name="Wilson G."/>
            <person name="Kumar K."/>
            <person name="McCouch S."/>
            <person name="Juretic N."/>
            <person name="Hoen D."/>
            <person name="Wright S."/>
            <person name="Bruskiewich R."/>
            <person name="Bureau T."/>
            <person name="Miyao A."/>
            <person name="Hirochika H."/>
            <person name="Nishikawa T."/>
            <person name="Kadowaki K."/>
            <person name="Sugiura M."/>
            <person name="Burr B."/>
            <person name="Sasaki T."/>
        </authorList>
    </citation>
    <scope>NUCLEOTIDE SEQUENCE [LARGE SCALE GENOMIC DNA]</scope>
    <source>
        <strain evidence="3">cv. Nipponbare</strain>
    </source>
</reference>
<gene>
    <name evidence="2" type="ordered locus">Os01g0268766</name>
    <name evidence="2" type="ORF">OSNPB_010268766</name>
</gene>
<dbReference type="AlphaFoldDB" id="A0A0P0V0R4"/>
<dbReference type="PaxDb" id="39947-A0A0P0V0R4"/>
<sequence length="75" mass="8003">MHEQFLQMRTPSTYANPDKSVDGSNSNSTLSRCSGGFNSTPATVATPAHHRRDLSATAKPVAAAALPTLELLSYR</sequence>
<organism evidence="2 3">
    <name type="scientific">Oryza sativa subsp. japonica</name>
    <name type="common">Rice</name>
    <dbReference type="NCBI Taxonomy" id="39947"/>
    <lineage>
        <taxon>Eukaryota</taxon>
        <taxon>Viridiplantae</taxon>
        <taxon>Streptophyta</taxon>
        <taxon>Embryophyta</taxon>
        <taxon>Tracheophyta</taxon>
        <taxon>Spermatophyta</taxon>
        <taxon>Magnoliopsida</taxon>
        <taxon>Liliopsida</taxon>
        <taxon>Poales</taxon>
        <taxon>Poaceae</taxon>
        <taxon>BOP clade</taxon>
        <taxon>Oryzoideae</taxon>
        <taxon>Oryzeae</taxon>
        <taxon>Oryzinae</taxon>
        <taxon>Oryza</taxon>
        <taxon>Oryza sativa</taxon>
    </lineage>
</organism>
<evidence type="ECO:0000313" key="3">
    <source>
        <dbReference type="Proteomes" id="UP000059680"/>
    </source>
</evidence>
<protein>
    <submittedName>
        <fullName evidence="2">Os01g0268766 protein</fullName>
    </submittedName>
</protein>
<proteinExistence type="predicted"/>
<dbReference type="EMBL" id="AP014957">
    <property type="protein sequence ID" value="BAS71486.1"/>
    <property type="molecule type" value="Genomic_DNA"/>
</dbReference>
<name>A0A0P0V0R4_ORYSJ</name>
<accession>A0A0P0V0R4</accession>
<dbReference type="InParanoid" id="A0A0P0V0R4"/>
<feature type="compositionally biased region" description="Polar residues" evidence="1">
    <location>
        <begin position="22"/>
        <end position="43"/>
    </location>
</feature>
<evidence type="ECO:0000256" key="1">
    <source>
        <dbReference type="SAM" id="MobiDB-lite"/>
    </source>
</evidence>
<feature type="region of interest" description="Disordered" evidence="1">
    <location>
        <begin position="1"/>
        <end position="53"/>
    </location>
</feature>
<dbReference type="Proteomes" id="UP000059680">
    <property type="component" value="Chromosome 1"/>
</dbReference>
<reference evidence="2 3" key="2">
    <citation type="journal article" date="2013" name="Plant Cell Physiol.">
        <title>Rice Annotation Project Database (RAP-DB): an integrative and interactive database for rice genomics.</title>
        <authorList>
            <person name="Sakai H."/>
            <person name="Lee S.S."/>
            <person name="Tanaka T."/>
            <person name="Numa H."/>
            <person name="Kim J."/>
            <person name="Kawahara Y."/>
            <person name="Wakimoto H."/>
            <person name="Yang C.C."/>
            <person name="Iwamoto M."/>
            <person name="Abe T."/>
            <person name="Yamada Y."/>
            <person name="Muto A."/>
            <person name="Inokuchi H."/>
            <person name="Ikemura T."/>
            <person name="Matsumoto T."/>
            <person name="Sasaki T."/>
            <person name="Itoh T."/>
        </authorList>
    </citation>
    <scope>NUCLEOTIDE SEQUENCE [LARGE SCALE GENOMIC DNA]</scope>
    <source>
        <strain evidence="3">cv. Nipponbare</strain>
    </source>
</reference>
<reference evidence="2 3" key="3">
    <citation type="journal article" date="2013" name="Rice">
        <title>Improvement of the Oryza sativa Nipponbare reference genome using next generation sequence and optical map data.</title>
        <authorList>
            <person name="Kawahara Y."/>
            <person name="de la Bastide M."/>
            <person name="Hamilton J.P."/>
            <person name="Kanamori H."/>
            <person name="McCombie W.R."/>
            <person name="Ouyang S."/>
            <person name="Schwartz D.C."/>
            <person name="Tanaka T."/>
            <person name="Wu J."/>
            <person name="Zhou S."/>
            <person name="Childs K.L."/>
            <person name="Davidson R.M."/>
            <person name="Lin H."/>
            <person name="Quesada-Ocampo L."/>
            <person name="Vaillancourt B."/>
            <person name="Sakai H."/>
            <person name="Lee S.S."/>
            <person name="Kim J."/>
            <person name="Numa H."/>
            <person name="Itoh T."/>
            <person name="Buell C.R."/>
            <person name="Matsumoto T."/>
        </authorList>
    </citation>
    <scope>NUCLEOTIDE SEQUENCE [LARGE SCALE GENOMIC DNA]</scope>
    <source>
        <strain evidence="3">cv. Nipponbare</strain>
    </source>
</reference>
<keyword evidence="3" id="KW-1185">Reference proteome</keyword>
<evidence type="ECO:0000313" key="2">
    <source>
        <dbReference type="EMBL" id="BAS71486.1"/>
    </source>
</evidence>